<keyword evidence="9" id="KW-1185">Reference proteome</keyword>
<dbReference type="Proteomes" id="UP000216107">
    <property type="component" value="Unassembled WGS sequence"/>
</dbReference>
<dbReference type="PANTHER" id="PTHR30055">
    <property type="entry name" value="HTH-TYPE TRANSCRIPTIONAL REGULATOR RUTR"/>
    <property type="match status" value="1"/>
</dbReference>
<dbReference type="EMBL" id="NMRN01000015">
    <property type="protein sequence ID" value="PAS93589.1"/>
    <property type="molecule type" value="Genomic_DNA"/>
</dbReference>
<keyword evidence="3" id="KW-0804">Transcription</keyword>
<dbReference type="OrthoDB" id="9809772at2"/>
<reference evidence="7 8" key="2">
    <citation type="submission" date="2017-07" db="EMBL/GenBank/DDBJ databases">
        <title>Candidatus Dactylopiibacterium carminicum, a nitrogen-fixing symbiont of the cochineal insect Dactylopius coccus and Dactylopius opuntiae (Hemiptera: Coccoidea: Dactylopiidae).</title>
        <authorList>
            <person name="Vera A."/>
        </authorList>
    </citation>
    <scope>NUCLEOTIDE SEQUENCE [LARGE SCALE GENOMIC DNA]</scope>
    <source>
        <strain evidence="7 8">NFDCM</strain>
    </source>
</reference>
<dbReference type="PANTHER" id="PTHR30055:SF234">
    <property type="entry name" value="HTH-TYPE TRANSCRIPTIONAL REGULATOR BETI"/>
    <property type="match status" value="1"/>
</dbReference>
<dbReference type="InterPro" id="IPR050109">
    <property type="entry name" value="HTH-type_TetR-like_transc_reg"/>
</dbReference>
<organism evidence="7 8">
    <name type="scientific">Candidatus Dactylopiibacterium carminicum</name>
    <dbReference type="NCBI Taxonomy" id="857335"/>
    <lineage>
        <taxon>Bacteria</taxon>
        <taxon>Pseudomonadati</taxon>
        <taxon>Pseudomonadota</taxon>
        <taxon>Betaproteobacteria</taxon>
        <taxon>Rhodocyclales</taxon>
        <taxon>Rhodocyclaceae</taxon>
        <taxon>Candidatus Dactylopiibacterium</taxon>
    </lineage>
</organism>
<evidence type="ECO:0000313" key="7">
    <source>
        <dbReference type="EMBL" id="PAS93589.1"/>
    </source>
</evidence>
<protein>
    <submittedName>
        <fullName evidence="7">TetR family transcriptional regulator</fullName>
    </submittedName>
    <submittedName>
        <fullName evidence="6">TetR/AcrR family transcriptional regulator</fullName>
    </submittedName>
</protein>
<reference evidence="6 9" key="1">
    <citation type="submission" date="2016-08" db="EMBL/GenBank/DDBJ databases">
        <title>Candidatus Dactylopiibacterium carminicum genome sequence.</title>
        <authorList>
            <person name="Ramirez-Puebla S.T."/>
            <person name="Ormeno-Orrillo E."/>
            <person name="Vera-Ponce De Leon A."/>
            <person name="Luis L."/>
            <person name="Sanchez-Flores A."/>
            <person name="Monica R."/>
            <person name="Martinez-Romero E."/>
        </authorList>
    </citation>
    <scope>NUCLEOTIDE SEQUENCE [LARGE SCALE GENOMIC DNA]</scope>
    <source>
        <strain evidence="6">END1</strain>
    </source>
</reference>
<evidence type="ECO:0000256" key="3">
    <source>
        <dbReference type="ARBA" id="ARBA00023163"/>
    </source>
</evidence>
<proteinExistence type="predicted"/>
<dbReference type="Proteomes" id="UP000623509">
    <property type="component" value="Unassembled WGS sequence"/>
</dbReference>
<dbReference type="Gene3D" id="1.10.357.10">
    <property type="entry name" value="Tetracycline Repressor, domain 2"/>
    <property type="match status" value="1"/>
</dbReference>
<evidence type="ECO:0000313" key="8">
    <source>
        <dbReference type="Proteomes" id="UP000216107"/>
    </source>
</evidence>
<dbReference type="GO" id="GO:0003700">
    <property type="term" value="F:DNA-binding transcription factor activity"/>
    <property type="evidence" value="ECO:0007669"/>
    <property type="project" value="TreeGrafter"/>
</dbReference>
<feature type="domain" description="HTH tetR-type" evidence="5">
    <location>
        <begin position="14"/>
        <end position="74"/>
    </location>
</feature>
<evidence type="ECO:0000313" key="6">
    <source>
        <dbReference type="EMBL" id="KAF7599685.1"/>
    </source>
</evidence>
<keyword evidence="1" id="KW-0805">Transcription regulation</keyword>
<feature type="DNA-binding region" description="H-T-H motif" evidence="4">
    <location>
        <begin position="37"/>
        <end position="56"/>
    </location>
</feature>
<dbReference type="PROSITE" id="PS50977">
    <property type="entry name" value="HTH_TETR_2"/>
    <property type="match status" value="1"/>
</dbReference>
<dbReference type="GO" id="GO:0000976">
    <property type="term" value="F:transcription cis-regulatory region binding"/>
    <property type="evidence" value="ECO:0007669"/>
    <property type="project" value="TreeGrafter"/>
</dbReference>
<dbReference type="EMBL" id="MDUX01000016">
    <property type="protein sequence ID" value="KAF7599685.1"/>
    <property type="molecule type" value="Genomic_DNA"/>
</dbReference>
<dbReference type="SUPFAM" id="SSF46689">
    <property type="entry name" value="Homeodomain-like"/>
    <property type="match status" value="1"/>
</dbReference>
<comment type="caution">
    <text evidence="7">The sequence shown here is derived from an EMBL/GenBank/DDBJ whole genome shotgun (WGS) entry which is preliminary data.</text>
</comment>
<dbReference type="InterPro" id="IPR001647">
    <property type="entry name" value="HTH_TetR"/>
</dbReference>
<keyword evidence="2 4" id="KW-0238">DNA-binding</keyword>
<dbReference type="InterPro" id="IPR009057">
    <property type="entry name" value="Homeodomain-like_sf"/>
</dbReference>
<evidence type="ECO:0000256" key="2">
    <source>
        <dbReference type="ARBA" id="ARBA00023125"/>
    </source>
</evidence>
<evidence type="ECO:0000313" key="9">
    <source>
        <dbReference type="Proteomes" id="UP000623509"/>
    </source>
</evidence>
<sequence length="195" mass="22327">MNDHPPSQTDSRSALDRTNWVNFATTVLARDGLAGVRIESLARELNVTKGSFYWHFRDRQALLNAIIAEWKTARLHELQLEAPRTPAEAEAQIHAIIDRYSTRPDADRLLLELAIRDWARRDSHVANIVEQVDVARQARATRLFEMAGFAPEEARNRALLMFTHVFGLSMMMFEHSISEDLAARHEAIARLICRK</sequence>
<dbReference type="RefSeq" id="WP_095524162.1">
    <property type="nucleotide sequence ID" value="NZ_MDUX01000016.1"/>
</dbReference>
<evidence type="ECO:0000259" key="5">
    <source>
        <dbReference type="PROSITE" id="PS50977"/>
    </source>
</evidence>
<accession>A0A272EU03</accession>
<gene>
    <name evidence="6" type="ORF">BGI27_06820</name>
    <name evidence="7" type="ORF">CGU29_07005</name>
</gene>
<evidence type="ECO:0000256" key="1">
    <source>
        <dbReference type="ARBA" id="ARBA00023015"/>
    </source>
</evidence>
<name>A0A272EU03_9RHOO</name>
<dbReference type="AlphaFoldDB" id="A0A272EU03"/>
<evidence type="ECO:0000256" key="4">
    <source>
        <dbReference type="PROSITE-ProRule" id="PRU00335"/>
    </source>
</evidence>
<dbReference type="Pfam" id="PF00440">
    <property type="entry name" value="TetR_N"/>
    <property type="match status" value="1"/>
</dbReference>